<dbReference type="OrthoDB" id="3246647at2"/>
<dbReference type="InterPro" id="IPR050833">
    <property type="entry name" value="Poly_Biosynth_Transport"/>
</dbReference>
<evidence type="ECO:0000256" key="5">
    <source>
        <dbReference type="ARBA" id="ARBA00023136"/>
    </source>
</evidence>
<name>F2N7F7_CORGP</name>
<keyword evidence="2" id="KW-1003">Cell membrane</keyword>
<evidence type="ECO:0000256" key="6">
    <source>
        <dbReference type="SAM" id="MobiDB-lite"/>
    </source>
</evidence>
<keyword evidence="4 7" id="KW-1133">Transmembrane helix</keyword>
<evidence type="ECO:0000256" key="4">
    <source>
        <dbReference type="ARBA" id="ARBA00022989"/>
    </source>
</evidence>
<dbReference type="KEGG" id="cgo:Corgl_0659"/>
<evidence type="ECO:0000313" key="9">
    <source>
        <dbReference type="Proteomes" id="UP000006851"/>
    </source>
</evidence>
<gene>
    <name evidence="8" type="ordered locus">Corgl_0659</name>
</gene>
<feature type="transmembrane region" description="Helical" evidence="7">
    <location>
        <begin position="241"/>
        <end position="264"/>
    </location>
</feature>
<evidence type="ECO:0000256" key="1">
    <source>
        <dbReference type="ARBA" id="ARBA00004651"/>
    </source>
</evidence>
<evidence type="ECO:0000256" key="2">
    <source>
        <dbReference type="ARBA" id="ARBA00022475"/>
    </source>
</evidence>
<evidence type="ECO:0000313" key="8">
    <source>
        <dbReference type="EMBL" id="AEB06773.1"/>
    </source>
</evidence>
<proteinExistence type="predicted"/>
<feature type="transmembrane region" description="Helical" evidence="7">
    <location>
        <begin position="432"/>
        <end position="451"/>
    </location>
</feature>
<dbReference type="Proteomes" id="UP000006851">
    <property type="component" value="Chromosome"/>
</dbReference>
<evidence type="ECO:0000256" key="7">
    <source>
        <dbReference type="SAM" id="Phobius"/>
    </source>
</evidence>
<dbReference type="STRING" id="700015.Corgl_0659"/>
<evidence type="ECO:0000256" key="3">
    <source>
        <dbReference type="ARBA" id="ARBA00022692"/>
    </source>
</evidence>
<feature type="transmembrane region" description="Helical" evidence="7">
    <location>
        <begin position="211"/>
        <end position="235"/>
    </location>
</feature>
<protein>
    <submittedName>
        <fullName evidence="8">Polysaccharide biosynthesis protein</fullName>
    </submittedName>
</protein>
<dbReference type="EMBL" id="CP002628">
    <property type="protein sequence ID" value="AEB06773.1"/>
    <property type="molecule type" value="Genomic_DNA"/>
</dbReference>
<feature type="region of interest" description="Disordered" evidence="6">
    <location>
        <begin position="9"/>
        <end position="44"/>
    </location>
</feature>
<accession>F2N7F7</accession>
<feature type="transmembrane region" description="Helical" evidence="7">
    <location>
        <begin position="276"/>
        <end position="295"/>
    </location>
</feature>
<dbReference type="RefSeq" id="WP_013708516.1">
    <property type="nucleotide sequence ID" value="NC_015389.1"/>
</dbReference>
<reference evidence="9" key="1">
    <citation type="journal article" date="2013" name="Stand. Genomic Sci.">
        <title>Complete genome sequence of Coriobacterium glomerans type strain (PW2(T)) from the midgut of Pyrrhocoris apterus L. (red soldier bug).</title>
        <authorList>
            <person name="Stackebrandt E."/>
            <person name="Zeytun A."/>
            <person name="Lapidus A."/>
            <person name="Nolan M."/>
            <person name="Lucas S."/>
            <person name="Hammon N."/>
            <person name="Deshpande S."/>
            <person name="Cheng J.F."/>
            <person name="Tapia R."/>
            <person name="Goodwin L.A."/>
            <person name="Pitluck S."/>
            <person name="Liolios K."/>
            <person name="Pagani I."/>
            <person name="Ivanova N."/>
            <person name="Mavromatis K."/>
            <person name="Mikhailova N."/>
            <person name="Huntemann M."/>
            <person name="Pati A."/>
            <person name="Chen A."/>
            <person name="Palaniappan K."/>
            <person name="Chang Y.J."/>
            <person name="Land M."/>
            <person name="Hauser L."/>
            <person name="Rohde M."/>
            <person name="Pukall R."/>
            <person name="Goker M."/>
            <person name="Detter J.C."/>
            <person name="Woyke T."/>
            <person name="Bristow J."/>
            <person name="Eisen J.A."/>
            <person name="Markowitz V."/>
            <person name="Hugenholtz P."/>
            <person name="Kyrpides N.C."/>
            <person name="Klenk H.P."/>
        </authorList>
    </citation>
    <scope>NUCLEOTIDE SEQUENCE</scope>
    <source>
        <strain evidence="9">ATCC 49209 / DSM 20642 / JCM 10262 / PW2</strain>
    </source>
</reference>
<feature type="transmembrane region" description="Helical" evidence="7">
    <location>
        <begin position="117"/>
        <end position="136"/>
    </location>
</feature>
<dbReference type="eggNOG" id="COG2244">
    <property type="taxonomic scope" value="Bacteria"/>
</dbReference>
<dbReference type="AlphaFoldDB" id="F2N7F7"/>
<feature type="transmembrane region" description="Helical" evidence="7">
    <location>
        <begin position="400"/>
        <end position="420"/>
    </location>
</feature>
<dbReference type="GO" id="GO:0005886">
    <property type="term" value="C:plasma membrane"/>
    <property type="evidence" value="ECO:0007669"/>
    <property type="project" value="UniProtKB-SubCell"/>
</dbReference>
<dbReference type="PANTHER" id="PTHR30250:SF11">
    <property type="entry name" value="O-ANTIGEN TRANSPORTER-RELATED"/>
    <property type="match status" value="1"/>
</dbReference>
<feature type="transmembrane region" description="Helical" evidence="7">
    <location>
        <begin position="85"/>
        <end position="105"/>
    </location>
</feature>
<feature type="transmembrane region" description="Helical" evidence="7">
    <location>
        <begin position="315"/>
        <end position="335"/>
    </location>
</feature>
<feature type="transmembrane region" description="Helical" evidence="7">
    <location>
        <begin position="457"/>
        <end position="476"/>
    </location>
</feature>
<dbReference type="HOGENOM" id="CLU_032713_1_0_11"/>
<comment type="subcellular location">
    <subcellularLocation>
        <location evidence="1">Cell membrane</location>
        <topology evidence="1">Multi-pass membrane protein</topology>
    </subcellularLocation>
</comment>
<dbReference type="PANTHER" id="PTHR30250">
    <property type="entry name" value="PST FAMILY PREDICTED COLANIC ACID TRANSPORTER"/>
    <property type="match status" value="1"/>
</dbReference>
<organism evidence="8 9">
    <name type="scientific">Coriobacterium glomerans (strain ATCC 49209 / DSM 20642 / JCM 10262 / PW2)</name>
    <dbReference type="NCBI Taxonomy" id="700015"/>
    <lineage>
        <taxon>Bacteria</taxon>
        <taxon>Bacillati</taxon>
        <taxon>Actinomycetota</taxon>
        <taxon>Coriobacteriia</taxon>
        <taxon>Coriobacteriales</taxon>
        <taxon>Coriobacteriaceae</taxon>
        <taxon>Coriobacterium</taxon>
    </lineage>
</organism>
<keyword evidence="3 7" id="KW-0812">Transmembrane</keyword>
<feature type="transmembrane region" description="Helical" evidence="7">
    <location>
        <begin position="355"/>
        <end position="380"/>
    </location>
</feature>
<sequence>MHNPLDTLRTKIMARRGAPAASPAERRRAREAAGTPHGRGRGTRDQSCLARLINQWWNRLLDSVYRGSLSDSEAVYETHCTKRDYVWNTAGTAVWGMVFPLLTIVATQLVGTRGAGMFSMAFVLGTLLMIAANYGLRTFQVSDVDEEIAFSSYQVNRWMTAAAAFLAAMLYCAIRDYTPYMATISLGVCAYKLVDGVADVYEGRLQQADKLYLAGISQTLRSAAVCAAFALILLIGRNLAAAAIAMAVVAVASLVLVTLPLALLETEKSRSPRADEVISLFHQCFPLFAALFLFNLTESAPKFVMEGAMSYDNQLFFNALYFPAQGILLEIGFVYKPQLLRLASIWANPRKRMRFDLIILAVMGVVLALSVLTAVMMGWIGIPLMSFFYGVDFERFRVLAWLMVLAGGVTAAIDFLYAIITVLRRQRAVMKLYLIAFAASIGLSLVLVNLIGLTGAVASYLGSMTLLLVLLIAHYTRIRRSIERERNPFL</sequence>
<keyword evidence="5 7" id="KW-0472">Membrane</keyword>
<keyword evidence="9" id="KW-1185">Reference proteome</keyword>